<name>A0A2M4CBD4_9DIPT</name>
<sequence length="81" mass="9342">MWNGVYLLLSFASCQLPPRSALFWWLPRLQSSQERANVKGVGSNFGVERRRNGSAIIMDYYQLPSRSIQKSQERLNYFGVA</sequence>
<evidence type="ECO:0000313" key="1">
    <source>
        <dbReference type="EMBL" id="MBW62624.1"/>
    </source>
</evidence>
<accession>A0A2M4CBD4</accession>
<proteinExistence type="predicted"/>
<dbReference type="AlphaFoldDB" id="A0A2M4CBD4"/>
<dbReference type="EMBL" id="GGFJ01013483">
    <property type="protein sequence ID" value="MBW62624.1"/>
    <property type="molecule type" value="Transcribed_RNA"/>
</dbReference>
<protein>
    <submittedName>
        <fullName evidence="1">Putative secreted protein</fullName>
    </submittedName>
</protein>
<organism evidence="1">
    <name type="scientific">Anopheles marajoara</name>
    <dbReference type="NCBI Taxonomy" id="58244"/>
    <lineage>
        <taxon>Eukaryota</taxon>
        <taxon>Metazoa</taxon>
        <taxon>Ecdysozoa</taxon>
        <taxon>Arthropoda</taxon>
        <taxon>Hexapoda</taxon>
        <taxon>Insecta</taxon>
        <taxon>Pterygota</taxon>
        <taxon>Neoptera</taxon>
        <taxon>Endopterygota</taxon>
        <taxon>Diptera</taxon>
        <taxon>Nematocera</taxon>
        <taxon>Culicoidea</taxon>
        <taxon>Culicidae</taxon>
        <taxon>Anophelinae</taxon>
        <taxon>Anopheles</taxon>
    </lineage>
</organism>
<reference evidence="1" key="1">
    <citation type="submission" date="2018-01" db="EMBL/GenBank/DDBJ databases">
        <title>An insight into the sialome of Amazonian anophelines.</title>
        <authorList>
            <person name="Ribeiro J.M."/>
            <person name="Scarpassa V."/>
            <person name="Calvo E."/>
        </authorList>
    </citation>
    <scope>NUCLEOTIDE SEQUENCE</scope>
    <source>
        <tissue evidence="1">Salivary glands</tissue>
    </source>
</reference>